<evidence type="ECO:0000256" key="6">
    <source>
        <dbReference type="ARBA" id="ARBA00022692"/>
    </source>
</evidence>
<keyword evidence="6" id="KW-0812">Transmembrane</keyword>
<evidence type="ECO:0000256" key="15">
    <source>
        <dbReference type="SAM" id="SignalP"/>
    </source>
</evidence>
<dbReference type="Pfam" id="PF22461">
    <property type="entry name" value="SLBB_2"/>
    <property type="match status" value="2"/>
</dbReference>
<evidence type="ECO:0000259" key="16">
    <source>
        <dbReference type="Pfam" id="PF02563"/>
    </source>
</evidence>
<keyword evidence="7 15" id="KW-0732">Signal</keyword>
<dbReference type="Proteomes" id="UP000318681">
    <property type="component" value="Unassembled WGS sequence"/>
</dbReference>
<feature type="chain" id="PRO_5021886478" evidence="15">
    <location>
        <begin position="25"/>
        <end position="400"/>
    </location>
</feature>
<evidence type="ECO:0000313" key="19">
    <source>
        <dbReference type="Proteomes" id="UP000318681"/>
    </source>
</evidence>
<keyword evidence="14" id="KW-0449">Lipoprotein</keyword>
<dbReference type="GO" id="GO:0015159">
    <property type="term" value="F:polysaccharide transmembrane transporter activity"/>
    <property type="evidence" value="ECO:0007669"/>
    <property type="project" value="InterPro"/>
</dbReference>
<keyword evidence="10" id="KW-0626">Porin</keyword>
<keyword evidence="13" id="KW-0998">Cell outer membrane</keyword>
<protein>
    <submittedName>
        <fullName evidence="18">Polysaccharide export protein</fullName>
    </submittedName>
</protein>
<evidence type="ECO:0000256" key="3">
    <source>
        <dbReference type="ARBA" id="ARBA00022448"/>
    </source>
</evidence>
<keyword evidence="12" id="KW-0564">Palmitate</keyword>
<accession>A0A558R1W9</accession>
<dbReference type="OrthoDB" id="7198507at2"/>
<dbReference type="AlphaFoldDB" id="A0A558R1W9"/>
<evidence type="ECO:0000256" key="12">
    <source>
        <dbReference type="ARBA" id="ARBA00023139"/>
    </source>
</evidence>
<evidence type="ECO:0000256" key="1">
    <source>
        <dbReference type="ARBA" id="ARBA00004571"/>
    </source>
</evidence>
<evidence type="ECO:0000256" key="7">
    <source>
        <dbReference type="ARBA" id="ARBA00022729"/>
    </source>
</evidence>
<proteinExistence type="inferred from homology"/>
<comment type="similarity">
    <text evidence="2">Belongs to the BexD/CtrA/VexA family.</text>
</comment>
<comment type="caution">
    <text evidence="18">The sequence shown here is derived from an EMBL/GenBank/DDBJ whole genome shotgun (WGS) entry which is preliminary data.</text>
</comment>
<dbReference type="GO" id="GO:0046930">
    <property type="term" value="C:pore complex"/>
    <property type="evidence" value="ECO:0007669"/>
    <property type="project" value="UniProtKB-KW"/>
</dbReference>
<feature type="domain" description="SLBB" evidence="17">
    <location>
        <begin position="280"/>
        <end position="368"/>
    </location>
</feature>
<sequence length="400" mass="42393">MFPMPSTRLSRLHPSLAVSVVALALGGCATLPSSGPTARQVVHSTAAKENTMGFRIVDIEPNVLTELTRYGSAVDAATPVLAGLAAEGENDTVGPGDVLQIGIYEVGASLFAGGGTRATQDGFDPSARGENFAAITVDRDGTIKLPYLGRLPVAGRTPSEIQSLIESSLRGKSQAPQAVVSIKENVANTVYVTGDVNKPGRLELTLGRERLLDAIASAGGPAARAGNTGTTAGTSDDSVVRFTRKGQSVEQRLSEIRSGTPDDLLLLSGDRIEVIRRPRSFTVFGATNRVSQVSFDTPGLTLAEAVARVGGPNDDKADASAVFLFRYYPDSKVAGGEVPVIYRLNMMRPTSYFLAQRFPMRDKDVIYIANAAANQPSKLINVINQLFSPFLTARVLTQNN</sequence>
<dbReference type="GO" id="GO:0006811">
    <property type="term" value="P:monoatomic ion transport"/>
    <property type="evidence" value="ECO:0007669"/>
    <property type="project" value="UniProtKB-KW"/>
</dbReference>
<keyword evidence="8" id="KW-0625">Polysaccharide transport</keyword>
<evidence type="ECO:0000256" key="11">
    <source>
        <dbReference type="ARBA" id="ARBA00023136"/>
    </source>
</evidence>
<gene>
    <name evidence="18" type="ORF">FOY91_12235</name>
</gene>
<keyword evidence="5" id="KW-0762">Sugar transport</keyword>
<dbReference type="InterPro" id="IPR003715">
    <property type="entry name" value="Poly_export_N"/>
</dbReference>
<dbReference type="Gene3D" id="3.10.560.10">
    <property type="entry name" value="Outer membrane lipoprotein wza domain like"/>
    <property type="match status" value="2"/>
</dbReference>
<evidence type="ECO:0000256" key="9">
    <source>
        <dbReference type="ARBA" id="ARBA00023065"/>
    </source>
</evidence>
<keyword evidence="19" id="KW-1185">Reference proteome</keyword>
<name>A0A558R1W9_9SPHN</name>
<dbReference type="GO" id="GO:0009279">
    <property type="term" value="C:cell outer membrane"/>
    <property type="evidence" value="ECO:0007669"/>
    <property type="project" value="UniProtKB-SubCell"/>
</dbReference>
<evidence type="ECO:0000256" key="10">
    <source>
        <dbReference type="ARBA" id="ARBA00023114"/>
    </source>
</evidence>
<dbReference type="EMBL" id="VNIM01000047">
    <property type="protein sequence ID" value="TVV73391.1"/>
    <property type="molecule type" value="Genomic_DNA"/>
</dbReference>
<evidence type="ECO:0000256" key="5">
    <source>
        <dbReference type="ARBA" id="ARBA00022597"/>
    </source>
</evidence>
<dbReference type="PANTHER" id="PTHR33619">
    <property type="entry name" value="POLYSACCHARIDE EXPORT PROTEIN GFCE-RELATED"/>
    <property type="match status" value="1"/>
</dbReference>
<evidence type="ECO:0000256" key="4">
    <source>
        <dbReference type="ARBA" id="ARBA00022452"/>
    </source>
</evidence>
<dbReference type="GO" id="GO:0015288">
    <property type="term" value="F:porin activity"/>
    <property type="evidence" value="ECO:0007669"/>
    <property type="project" value="UniProtKB-KW"/>
</dbReference>
<keyword evidence="3" id="KW-0813">Transport</keyword>
<keyword evidence="11" id="KW-0472">Membrane</keyword>
<dbReference type="InterPro" id="IPR054765">
    <property type="entry name" value="SLBB_dom"/>
</dbReference>
<evidence type="ECO:0000313" key="18">
    <source>
        <dbReference type="EMBL" id="TVV73391.1"/>
    </source>
</evidence>
<feature type="domain" description="Polysaccharide export protein N-terminal" evidence="16">
    <location>
        <begin position="87"/>
        <end position="182"/>
    </location>
</feature>
<dbReference type="Pfam" id="PF02563">
    <property type="entry name" value="Poly_export"/>
    <property type="match status" value="1"/>
</dbReference>
<comment type="subcellular location">
    <subcellularLocation>
        <location evidence="1">Cell outer membrane</location>
        <topology evidence="1">Multi-pass membrane protein</topology>
    </subcellularLocation>
</comment>
<keyword evidence="9" id="KW-0406">Ion transport</keyword>
<keyword evidence="4" id="KW-1134">Transmembrane beta strand</keyword>
<evidence type="ECO:0000256" key="8">
    <source>
        <dbReference type="ARBA" id="ARBA00023047"/>
    </source>
</evidence>
<dbReference type="Gene3D" id="3.30.1950.10">
    <property type="entry name" value="wza like domain"/>
    <property type="match status" value="1"/>
</dbReference>
<dbReference type="PANTHER" id="PTHR33619:SF3">
    <property type="entry name" value="POLYSACCHARIDE EXPORT PROTEIN GFCE-RELATED"/>
    <property type="match status" value="1"/>
</dbReference>
<evidence type="ECO:0000256" key="2">
    <source>
        <dbReference type="ARBA" id="ARBA00009450"/>
    </source>
</evidence>
<evidence type="ECO:0000256" key="13">
    <source>
        <dbReference type="ARBA" id="ARBA00023237"/>
    </source>
</evidence>
<organism evidence="18 19">
    <name type="scientific">Alterirhizorhabdus solaris</name>
    <dbReference type="NCBI Taxonomy" id="2529389"/>
    <lineage>
        <taxon>Bacteria</taxon>
        <taxon>Pseudomonadati</taxon>
        <taxon>Pseudomonadota</taxon>
        <taxon>Alphaproteobacteria</taxon>
        <taxon>Sphingomonadales</taxon>
        <taxon>Rhizorhabdaceae</taxon>
        <taxon>Alterirhizorhabdus</taxon>
    </lineage>
</organism>
<reference evidence="18 19" key="1">
    <citation type="submission" date="2019-07" db="EMBL/GenBank/DDBJ databases">
        <title>Sphingomonas solaris sp. nov., isolated from a solar panel from Boston, Massachusetts.</title>
        <authorList>
            <person name="Tanner K."/>
            <person name="Pascual J."/>
            <person name="Mancuso C."/>
            <person name="Pereto J."/>
            <person name="Khalil A."/>
            <person name="Vilanova C."/>
        </authorList>
    </citation>
    <scope>NUCLEOTIDE SEQUENCE [LARGE SCALE GENOMIC DNA]</scope>
    <source>
        <strain evidence="18 19">R4DWN</strain>
    </source>
</reference>
<dbReference type="InterPro" id="IPR049712">
    <property type="entry name" value="Poly_export"/>
</dbReference>
<feature type="domain" description="SLBB" evidence="17">
    <location>
        <begin position="189"/>
        <end position="272"/>
    </location>
</feature>
<evidence type="ECO:0000259" key="17">
    <source>
        <dbReference type="Pfam" id="PF22461"/>
    </source>
</evidence>
<feature type="signal peptide" evidence="15">
    <location>
        <begin position="1"/>
        <end position="24"/>
    </location>
</feature>
<evidence type="ECO:0000256" key="14">
    <source>
        <dbReference type="ARBA" id="ARBA00023288"/>
    </source>
</evidence>